<dbReference type="InterPro" id="IPR056209">
    <property type="entry name" value="SU10_adaptor"/>
</dbReference>
<dbReference type="EMBL" id="UINC01162927">
    <property type="protein sequence ID" value="SVD62943.1"/>
    <property type="molecule type" value="Genomic_DNA"/>
</dbReference>
<accession>A0A382WW64</accession>
<protein>
    <submittedName>
        <fullName evidence="1">Uncharacterized protein</fullName>
    </submittedName>
</protein>
<evidence type="ECO:0000313" key="1">
    <source>
        <dbReference type="EMBL" id="SVD62943.1"/>
    </source>
</evidence>
<dbReference type="Pfam" id="PF24175">
    <property type="entry name" value="SU10_adaptor"/>
    <property type="match status" value="1"/>
</dbReference>
<sequence length="204" mass="23160">MALSNYTELQASVADFLNRSDLTDVIPDFIKMTESELNRVLRTREMSVRTQGPISKQYVKLPVDFLGLRNIELMTSPVTVLEYRNLQNLDAHRAIDASGKPIYYSIMQNNIEFAPVPDSEYTLEIVYYQALPALADNTTNWLLDSHPDIYLYGSLMQSAPYLQADERIGVWAGKFQQILEQLKTSDEKARFSGTTPTITFSSFG</sequence>
<reference evidence="1" key="1">
    <citation type="submission" date="2018-05" db="EMBL/GenBank/DDBJ databases">
        <authorList>
            <person name="Lanie J.A."/>
            <person name="Ng W.-L."/>
            <person name="Kazmierczak K.M."/>
            <person name="Andrzejewski T.M."/>
            <person name="Davidsen T.M."/>
            <person name="Wayne K.J."/>
            <person name="Tettelin H."/>
            <person name="Glass J.I."/>
            <person name="Rusch D."/>
            <person name="Podicherti R."/>
            <person name="Tsui H.-C.T."/>
            <person name="Winkler M.E."/>
        </authorList>
    </citation>
    <scope>NUCLEOTIDE SEQUENCE</scope>
</reference>
<proteinExistence type="predicted"/>
<organism evidence="1">
    <name type="scientific">marine metagenome</name>
    <dbReference type="NCBI Taxonomy" id="408172"/>
    <lineage>
        <taxon>unclassified sequences</taxon>
        <taxon>metagenomes</taxon>
        <taxon>ecological metagenomes</taxon>
    </lineage>
</organism>
<name>A0A382WW64_9ZZZZ</name>
<gene>
    <name evidence="1" type="ORF">METZ01_LOCUS415797</name>
</gene>
<dbReference type="AlphaFoldDB" id="A0A382WW64"/>